<evidence type="ECO:0000259" key="6">
    <source>
        <dbReference type="PROSITE" id="PS51127"/>
    </source>
</evidence>
<sequence length="896" mass="96523">MASKSIVVWITIAFQLLLPLTLSFYPAIAKMVSPIPQTISGTLYETVPYTLAPSETVYVIAKKHHITLGELEKLNQFRLFSKPFTQLGVGDEIDIPRAVPQPFKSDNNVTPQTTQPSQYKERLAHSLIKGGTVLSSDDTSLSAANMARSAVVGEVNDSVQHWLSQFGTARFKLGVNNDLGLDGSSADLLLPLYDDQGSLLFSQLGIRNKDGRNTVNIGAGVRMLQDNWMYGANTFFDHDMTGKNNRMGLGVEAWSDYLKLSANSYLGITDWHQSRDFPDYNERPANGYDLRVEAYLPAYPQLGGKLMYEHYQGDEVALFGKDNRQKDPYSVTAGINYTPMPLITIAADQRSGKGGNNETTLSMQLNYRLGASWQSHIDPSAVAASRTLAGSRYDLVERNNNIILDYQKKELIQLSLPEQVTGSAFEIIKVDAQVKAKYGLRRIDWDTTSLVAAGGEVIQVSSQTLSIKLPPYKVNGNVYMLGAVAFDNQENASKRSTTQVIVTPQEVNTINSTIQALPAEIPANGVATSLITLHLKDNNNLPIPGMGEQLTLNLHFTPAETAVLSSINPQLSPVTETAPGVYSYQVTAGFTQGDVIIVPEINDLFLGSAKVILTQSSDVLSPEQSLFNVVPAMIIADGIETSTLSFTALDINGQPIHELTVGFEVTGVSGVTVSAVTQENGIYRAKLSGISAGTATVIPTVNGSAVEGKSDDIILTADSSTAAIEMTVMTDDSFANGVDHNEVQVKVTDKNGNPIVDILVEFEANNDAAIIPSAITDENGEVTATLANINAGITTVTASINGANQSIETSFIAEGPVKLMIYRNGVELTEHPVVDDTLVAVAMCSIALCNGVPVNYQWEIESFVGSGVFMAIPGATSESLTVTADLQKRAIRVVSH</sequence>
<keyword evidence="4" id="KW-0472">Membrane</keyword>
<feature type="domain" description="Big-1" evidence="6">
    <location>
        <begin position="723"/>
        <end position="815"/>
    </location>
</feature>
<dbReference type="Pfam" id="PF09134">
    <property type="entry name" value="Invasin_D3"/>
    <property type="match status" value="2"/>
</dbReference>
<evidence type="ECO:0000256" key="4">
    <source>
        <dbReference type="ARBA" id="ARBA00023136"/>
    </source>
</evidence>
<comment type="similarity">
    <text evidence="2">Belongs to the intimin/invasin family.</text>
</comment>
<dbReference type="InterPro" id="IPR008964">
    <property type="entry name" value="Invasin/intimin_cell_adhesion"/>
</dbReference>
<dbReference type="Gene3D" id="2.40.160.160">
    <property type="entry name" value="Inverse autotransporter, beta-domain"/>
    <property type="match status" value="1"/>
</dbReference>
<dbReference type="Gene3D" id="2.60.40.10">
    <property type="entry name" value="Immunoglobulins"/>
    <property type="match status" value="3"/>
</dbReference>
<dbReference type="SUPFAM" id="SSF49373">
    <property type="entry name" value="Invasin/intimin cell-adhesion fragments"/>
    <property type="match status" value="3"/>
</dbReference>
<dbReference type="GO" id="GO:0009279">
    <property type="term" value="C:cell outer membrane"/>
    <property type="evidence" value="ECO:0007669"/>
    <property type="project" value="UniProtKB-SubCell"/>
</dbReference>
<evidence type="ECO:0000313" key="8">
    <source>
        <dbReference type="EMBL" id="VFS49172.1"/>
    </source>
</evidence>
<dbReference type="Pfam" id="PF02369">
    <property type="entry name" value="Big_1"/>
    <property type="match status" value="1"/>
</dbReference>
<dbReference type="InterPro" id="IPR015217">
    <property type="entry name" value="Invasin_dom_3"/>
</dbReference>
<dbReference type="PROSITE" id="PS51782">
    <property type="entry name" value="LYSM"/>
    <property type="match status" value="1"/>
</dbReference>
<reference evidence="8 9" key="1">
    <citation type="submission" date="2019-03" db="EMBL/GenBank/DDBJ databases">
        <authorList>
            <consortium name="Pathogen Informatics"/>
        </authorList>
    </citation>
    <scope>NUCLEOTIDE SEQUENCE [LARGE SCALE GENOMIC DNA]</scope>
    <source>
        <strain evidence="8 9">NCTC12282</strain>
    </source>
</reference>
<dbReference type="InterPro" id="IPR018392">
    <property type="entry name" value="LysM"/>
</dbReference>
<dbReference type="InterPro" id="IPR003344">
    <property type="entry name" value="Big_1_dom"/>
</dbReference>
<dbReference type="InterPro" id="IPR054665">
    <property type="entry name" value="ZirU-like_dom"/>
</dbReference>
<dbReference type="PANTHER" id="PTHR39576">
    <property type="entry name" value="ATTACHING AND EFFACING PROTEIN HOMOLOG-RELATED-RELATED"/>
    <property type="match status" value="1"/>
</dbReference>
<dbReference type="InterPro" id="IPR024519">
    <property type="entry name" value="IAT_beta"/>
</dbReference>
<evidence type="ECO:0000256" key="3">
    <source>
        <dbReference type="ARBA" id="ARBA00022737"/>
    </source>
</evidence>
<evidence type="ECO:0000259" key="7">
    <source>
        <dbReference type="PROSITE" id="PS51782"/>
    </source>
</evidence>
<keyword evidence="3" id="KW-0677">Repeat</keyword>
<dbReference type="PRINTS" id="PR01369">
    <property type="entry name" value="INTIMIN"/>
</dbReference>
<organism evidence="8 9">
    <name type="scientific">Budvicia aquatica</name>
    <dbReference type="NCBI Taxonomy" id="82979"/>
    <lineage>
        <taxon>Bacteria</taxon>
        <taxon>Pseudomonadati</taxon>
        <taxon>Pseudomonadota</taxon>
        <taxon>Gammaproteobacteria</taxon>
        <taxon>Enterobacterales</taxon>
        <taxon>Budviciaceae</taxon>
        <taxon>Budvicia</taxon>
    </lineage>
</organism>
<protein>
    <submittedName>
        <fullName evidence="8">Invasin</fullName>
    </submittedName>
</protein>
<dbReference type="InterPro" id="IPR051715">
    <property type="entry name" value="Intimin-Invasin_domain"/>
</dbReference>
<dbReference type="GO" id="GO:0007155">
    <property type="term" value="P:cell adhesion"/>
    <property type="evidence" value="ECO:0007669"/>
    <property type="project" value="InterPro"/>
</dbReference>
<accession>A0A484ZKZ6</accession>
<dbReference type="InterPro" id="IPR003535">
    <property type="entry name" value="Intimin/invasin_bac"/>
</dbReference>
<evidence type="ECO:0000256" key="2">
    <source>
        <dbReference type="ARBA" id="ARBA00010116"/>
    </source>
</evidence>
<dbReference type="PROSITE" id="PS51127">
    <property type="entry name" value="BIG1"/>
    <property type="match status" value="2"/>
</dbReference>
<dbReference type="InterPro" id="IPR038177">
    <property type="entry name" value="IAT_beta_sf"/>
</dbReference>
<dbReference type="FunFam" id="2.60.40.10:FF:000182">
    <property type="entry name" value="Gamma intimin"/>
    <property type="match status" value="1"/>
</dbReference>
<dbReference type="RefSeq" id="WP_227659938.1">
    <property type="nucleotide sequence ID" value="NZ_CAADJA010000002.1"/>
</dbReference>
<dbReference type="SMART" id="SM00634">
    <property type="entry name" value="BID_1"/>
    <property type="match status" value="2"/>
</dbReference>
<evidence type="ECO:0000313" key="9">
    <source>
        <dbReference type="Proteomes" id="UP000373449"/>
    </source>
</evidence>
<dbReference type="InterPro" id="IPR013783">
    <property type="entry name" value="Ig-like_fold"/>
</dbReference>
<evidence type="ECO:0000256" key="1">
    <source>
        <dbReference type="ARBA" id="ARBA00004442"/>
    </source>
</evidence>
<dbReference type="FunFam" id="2.40.160.160:FF:000001">
    <property type="entry name" value="Intimin-like inverse autotransporter SinH"/>
    <property type="match status" value="1"/>
</dbReference>
<dbReference type="Proteomes" id="UP000373449">
    <property type="component" value="Unassembled WGS sequence"/>
</dbReference>
<dbReference type="EMBL" id="CAADJA010000002">
    <property type="protein sequence ID" value="VFS49172.1"/>
    <property type="molecule type" value="Genomic_DNA"/>
</dbReference>
<keyword evidence="5" id="KW-0998">Cell outer membrane</keyword>
<evidence type="ECO:0000256" key="5">
    <source>
        <dbReference type="ARBA" id="ARBA00023237"/>
    </source>
</evidence>
<dbReference type="CDD" id="cd00118">
    <property type="entry name" value="LysM"/>
    <property type="match status" value="1"/>
</dbReference>
<proteinExistence type="inferred from homology"/>
<feature type="domain" description="LysM" evidence="7">
    <location>
        <begin position="47"/>
        <end position="95"/>
    </location>
</feature>
<dbReference type="AlphaFoldDB" id="A0A484ZKZ6"/>
<feature type="domain" description="Big-1" evidence="6">
    <location>
        <begin position="624"/>
        <end position="716"/>
    </location>
</feature>
<gene>
    <name evidence="8" type="ORF">NCTC12282_03633</name>
</gene>
<name>A0A484ZKZ6_9GAMM</name>
<dbReference type="NCBIfam" id="NF040485">
    <property type="entry name" value="ZirU_fam"/>
    <property type="match status" value="1"/>
</dbReference>
<comment type="subcellular location">
    <subcellularLocation>
        <location evidence="1">Cell outer membrane</location>
    </subcellularLocation>
</comment>
<dbReference type="PANTHER" id="PTHR39576:SF2">
    <property type="entry name" value="ATTACHING AND EFFACING PROTEIN HOMOLOG-RELATED"/>
    <property type="match status" value="1"/>
</dbReference>
<dbReference type="Pfam" id="PF11924">
    <property type="entry name" value="IAT_beta"/>
    <property type="match status" value="1"/>
</dbReference>